<dbReference type="RefSeq" id="WP_344545428.1">
    <property type="nucleotide sequence ID" value="NZ_BAAATD010000008.1"/>
</dbReference>
<accession>A0ABN3Q2Z9</accession>
<reference evidence="1 2" key="1">
    <citation type="journal article" date="2019" name="Int. J. Syst. Evol. Microbiol.">
        <title>The Global Catalogue of Microorganisms (GCM) 10K type strain sequencing project: providing services to taxonomists for standard genome sequencing and annotation.</title>
        <authorList>
            <consortium name="The Broad Institute Genomics Platform"/>
            <consortium name="The Broad Institute Genome Sequencing Center for Infectious Disease"/>
            <person name="Wu L."/>
            <person name="Ma J."/>
        </authorList>
    </citation>
    <scope>NUCLEOTIDE SEQUENCE [LARGE SCALE GENOMIC DNA]</scope>
    <source>
        <strain evidence="1 2">JCM 6833</strain>
    </source>
</reference>
<dbReference type="Proteomes" id="UP001501509">
    <property type="component" value="Unassembled WGS sequence"/>
</dbReference>
<proteinExistence type="predicted"/>
<comment type="caution">
    <text evidence="1">The sequence shown here is derived from an EMBL/GenBank/DDBJ whole genome shotgun (WGS) entry which is preliminary data.</text>
</comment>
<keyword evidence="2" id="KW-1185">Reference proteome</keyword>
<gene>
    <name evidence="1" type="ORF">GCM10010411_55890</name>
</gene>
<evidence type="ECO:0000313" key="2">
    <source>
        <dbReference type="Proteomes" id="UP001501509"/>
    </source>
</evidence>
<dbReference type="EMBL" id="BAAATD010000008">
    <property type="protein sequence ID" value="GAA2613816.1"/>
    <property type="molecule type" value="Genomic_DNA"/>
</dbReference>
<sequence>MTDWTQHHPTQQLTTPDGHQVAIDVEMAPLVTELWRLGFQTKVACQDAGEAIKQGGTRATQAEQARLAARLTGRAWLVIRTQQAQQLLDICAGLTEPQAWLLRPVKKDSQPQDWASLTFPRTLIGPATRHLRSMPHPG</sequence>
<name>A0ABN3Q2Z9_9ACTN</name>
<organism evidence="1 2">
    <name type="scientific">Actinomadura fulvescens</name>
    <dbReference type="NCBI Taxonomy" id="46160"/>
    <lineage>
        <taxon>Bacteria</taxon>
        <taxon>Bacillati</taxon>
        <taxon>Actinomycetota</taxon>
        <taxon>Actinomycetes</taxon>
        <taxon>Streptosporangiales</taxon>
        <taxon>Thermomonosporaceae</taxon>
        <taxon>Actinomadura</taxon>
    </lineage>
</organism>
<protein>
    <recommendedName>
        <fullName evidence="3">Transposase</fullName>
    </recommendedName>
</protein>
<evidence type="ECO:0008006" key="3">
    <source>
        <dbReference type="Google" id="ProtNLM"/>
    </source>
</evidence>
<evidence type="ECO:0000313" key="1">
    <source>
        <dbReference type="EMBL" id="GAA2613816.1"/>
    </source>
</evidence>